<reference evidence="3" key="1">
    <citation type="submission" date="2025-08" db="UniProtKB">
        <authorList>
            <consortium name="RefSeq"/>
        </authorList>
    </citation>
    <scope>IDENTIFICATION</scope>
    <source>
        <strain evidence="3">14028-0561.14</strain>
        <tissue evidence="3">Whole fly</tissue>
    </source>
</reference>
<name>A0A6P4IPN1_DROKI</name>
<evidence type="ECO:0000313" key="2">
    <source>
        <dbReference type="Proteomes" id="UP001652661"/>
    </source>
</evidence>
<dbReference type="RefSeq" id="XP_017030932.1">
    <property type="nucleotide sequence ID" value="XM_017175443.3"/>
</dbReference>
<gene>
    <name evidence="3" type="primary">Bfc</name>
</gene>
<feature type="domain" description="Transcriptional cofactor Bfc" evidence="1">
    <location>
        <begin position="122"/>
        <end position="196"/>
    </location>
</feature>
<proteinExistence type="predicted"/>
<keyword evidence="2" id="KW-1185">Reference proteome</keyword>
<dbReference type="InterPro" id="IPR054459">
    <property type="entry name" value="Bfc_dom"/>
</dbReference>
<dbReference type="Pfam" id="PF22576">
    <property type="entry name" value="Bfc"/>
    <property type="match status" value="1"/>
</dbReference>
<sequence length="217" mass="24563">MGSEKRYCGNILWMMEFVVDDLLITRQNKCAPEEYPTCVEITFRSSVYVSVCDREYGSCVNPLSPKCGKCVVFTLDSPVKEEDKLFIHVYKKRSNCKYLLGMTEMKAKPIFDRVKTDFDAINPDWQAGIMHNVITRPNLRKGCKPNICACYGAVPERPESYCATSELTKRLLPLFNQCKMQTGNLILIMRVVCNGPAVISTFPFQSPKTKCPCLGCP</sequence>
<accession>A0A6P4IPN1</accession>
<dbReference type="OrthoDB" id="6624851at2759"/>
<evidence type="ECO:0000259" key="1">
    <source>
        <dbReference type="Pfam" id="PF22576"/>
    </source>
</evidence>
<evidence type="ECO:0000313" key="3">
    <source>
        <dbReference type="RefSeq" id="XP_017030932.1"/>
    </source>
</evidence>
<organism evidence="2 3">
    <name type="scientific">Drosophila kikkawai</name>
    <name type="common">Fruit fly</name>
    <dbReference type="NCBI Taxonomy" id="30033"/>
    <lineage>
        <taxon>Eukaryota</taxon>
        <taxon>Metazoa</taxon>
        <taxon>Ecdysozoa</taxon>
        <taxon>Arthropoda</taxon>
        <taxon>Hexapoda</taxon>
        <taxon>Insecta</taxon>
        <taxon>Pterygota</taxon>
        <taxon>Neoptera</taxon>
        <taxon>Endopterygota</taxon>
        <taxon>Diptera</taxon>
        <taxon>Brachycera</taxon>
        <taxon>Muscomorpha</taxon>
        <taxon>Ephydroidea</taxon>
        <taxon>Drosophilidae</taxon>
        <taxon>Drosophila</taxon>
        <taxon>Sophophora</taxon>
    </lineage>
</organism>
<dbReference type="AlphaFoldDB" id="A0A6P4IPN1"/>
<protein>
    <submittedName>
        <fullName evidence="3">Transcriptional cofactor Bfc</fullName>
    </submittedName>
</protein>
<dbReference type="Proteomes" id="UP001652661">
    <property type="component" value="Chromosome 3L"/>
</dbReference>